<evidence type="ECO:0000313" key="1">
    <source>
        <dbReference type="EMBL" id="QBR01164.1"/>
    </source>
</evidence>
<gene>
    <name evidence="1" type="ORF">E1956_28520</name>
</gene>
<dbReference type="EMBL" id="CP038150">
    <property type="protein sequence ID" value="QBR01164.1"/>
    <property type="molecule type" value="Genomic_DNA"/>
</dbReference>
<evidence type="ECO:0000313" key="2">
    <source>
        <dbReference type="Proteomes" id="UP000295727"/>
    </source>
</evidence>
<protein>
    <submittedName>
        <fullName evidence="1">Uncharacterized protein</fullName>
    </submittedName>
</protein>
<dbReference type="AlphaFoldDB" id="A0A4P7D3Q4"/>
<dbReference type="RefSeq" id="WP_134755524.1">
    <property type="nucleotide sequence ID" value="NZ_CP038150.1"/>
</dbReference>
<dbReference type="Proteomes" id="UP000295727">
    <property type="component" value="Chromosome 3"/>
</dbReference>
<organism evidence="1 2">
    <name type="scientific">Paraburkholderia pallida</name>
    <dbReference type="NCBI Taxonomy" id="2547399"/>
    <lineage>
        <taxon>Bacteria</taxon>
        <taxon>Pseudomonadati</taxon>
        <taxon>Pseudomonadota</taxon>
        <taxon>Betaproteobacteria</taxon>
        <taxon>Burkholderiales</taxon>
        <taxon>Burkholderiaceae</taxon>
        <taxon>Paraburkholderia</taxon>
    </lineage>
</organism>
<proteinExistence type="predicted"/>
<dbReference type="KEGG" id="ppai:E1956_28520"/>
<dbReference type="OrthoDB" id="9114525at2"/>
<accession>A0A4P7D3Q4</accession>
<keyword evidence="2" id="KW-1185">Reference proteome</keyword>
<name>A0A4P7D3Q4_9BURK</name>
<sequence>MVTKTVRRAFSGLTSAFTPVPKSSQRAAHTLKSAQRHADEAWRRTMHGGHIVLHRKDPKP</sequence>
<reference evidence="1 2" key="1">
    <citation type="submission" date="2019-03" db="EMBL/GenBank/DDBJ databases">
        <title>Paraburkholderia sp. 7MH5, isolated from subtropical forest soil.</title>
        <authorList>
            <person name="Gao Z.-H."/>
            <person name="Qiu L.-H."/>
        </authorList>
    </citation>
    <scope>NUCLEOTIDE SEQUENCE [LARGE SCALE GENOMIC DNA]</scope>
    <source>
        <strain evidence="1 2">7MH5</strain>
    </source>
</reference>